<evidence type="ECO:0000313" key="2">
    <source>
        <dbReference type="Proteomes" id="UP001497516"/>
    </source>
</evidence>
<dbReference type="AlphaFoldDB" id="A0AAV2DEI0"/>
<dbReference type="Proteomes" id="UP001497516">
    <property type="component" value="Chromosome 2"/>
</dbReference>
<reference evidence="1 2" key="1">
    <citation type="submission" date="2024-04" db="EMBL/GenBank/DDBJ databases">
        <authorList>
            <person name="Fracassetti M."/>
        </authorList>
    </citation>
    <scope>NUCLEOTIDE SEQUENCE [LARGE SCALE GENOMIC DNA]</scope>
</reference>
<proteinExistence type="predicted"/>
<gene>
    <name evidence="1" type="ORF">LTRI10_LOCUS14325</name>
</gene>
<keyword evidence="2" id="KW-1185">Reference proteome</keyword>
<organism evidence="1 2">
    <name type="scientific">Linum trigynum</name>
    <dbReference type="NCBI Taxonomy" id="586398"/>
    <lineage>
        <taxon>Eukaryota</taxon>
        <taxon>Viridiplantae</taxon>
        <taxon>Streptophyta</taxon>
        <taxon>Embryophyta</taxon>
        <taxon>Tracheophyta</taxon>
        <taxon>Spermatophyta</taxon>
        <taxon>Magnoliopsida</taxon>
        <taxon>eudicotyledons</taxon>
        <taxon>Gunneridae</taxon>
        <taxon>Pentapetalae</taxon>
        <taxon>rosids</taxon>
        <taxon>fabids</taxon>
        <taxon>Malpighiales</taxon>
        <taxon>Linaceae</taxon>
        <taxon>Linum</taxon>
    </lineage>
</organism>
<evidence type="ECO:0000313" key="1">
    <source>
        <dbReference type="EMBL" id="CAL1372308.1"/>
    </source>
</evidence>
<dbReference type="EMBL" id="OZ034815">
    <property type="protein sequence ID" value="CAL1372308.1"/>
    <property type="molecule type" value="Genomic_DNA"/>
</dbReference>
<accession>A0AAV2DEI0</accession>
<sequence>MDPSRLTKRSRFDFRFVSMQIKSGVTLPQCRLLISYWVVHGNMTVELFTTEDIISTSSSKEIISFCSNHCRHLKSENINDNGAELGKGEMKCKWLGFGGWKWNPSYGSKTHVDCAEKNLVGKLW</sequence>
<protein>
    <submittedName>
        <fullName evidence="1">Uncharacterized protein</fullName>
    </submittedName>
</protein>
<name>A0AAV2DEI0_9ROSI</name>